<reference evidence="1" key="1">
    <citation type="journal article" date="2020" name="New Phytol.">
        <title>Comparative genomics reveals dynamic genome evolution in host specialist ectomycorrhizal fungi.</title>
        <authorList>
            <person name="Lofgren L.A."/>
            <person name="Nguyen N.H."/>
            <person name="Vilgalys R."/>
            <person name="Ruytinx J."/>
            <person name="Liao H.L."/>
            <person name="Branco S."/>
            <person name="Kuo A."/>
            <person name="LaButti K."/>
            <person name="Lipzen A."/>
            <person name="Andreopoulos W."/>
            <person name="Pangilinan J."/>
            <person name="Riley R."/>
            <person name="Hundley H."/>
            <person name="Na H."/>
            <person name="Barry K."/>
            <person name="Grigoriev I.V."/>
            <person name="Stajich J.E."/>
            <person name="Kennedy P.G."/>
        </authorList>
    </citation>
    <scope>NUCLEOTIDE SEQUENCE</scope>
    <source>
        <strain evidence="1">FC203</strain>
    </source>
</reference>
<evidence type="ECO:0000313" key="1">
    <source>
        <dbReference type="EMBL" id="KAG1890645.1"/>
    </source>
</evidence>
<organism evidence="1 2">
    <name type="scientific">Suillus fuscotomentosus</name>
    <dbReference type="NCBI Taxonomy" id="1912939"/>
    <lineage>
        <taxon>Eukaryota</taxon>
        <taxon>Fungi</taxon>
        <taxon>Dikarya</taxon>
        <taxon>Basidiomycota</taxon>
        <taxon>Agaricomycotina</taxon>
        <taxon>Agaricomycetes</taxon>
        <taxon>Agaricomycetidae</taxon>
        <taxon>Boletales</taxon>
        <taxon>Suillineae</taxon>
        <taxon>Suillaceae</taxon>
        <taxon>Suillus</taxon>
    </lineage>
</organism>
<dbReference type="GeneID" id="64672135"/>
<proteinExistence type="predicted"/>
<dbReference type="AlphaFoldDB" id="A0AAD4HCA8"/>
<dbReference type="EMBL" id="JABBWK010000135">
    <property type="protein sequence ID" value="KAG1890645.1"/>
    <property type="molecule type" value="Genomic_DNA"/>
</dbReference>
<evidence type="ECO:0008006" key="3">
    <source>
        <dbReference type="Google" id="ProtNLM"/>
    </source>
</evidence>
<sequence length="107" mass="12114">MLERTRKIPAHWTIDEERAPIDYLSSNKSGAGDGLSFKMTTFQGAAEHIKKTFTHQRGGEKTTDSCKMKWGNLKSAYGVVVNKMSEILNLDFNPLQWVSMPKCRAHL</sequence>
<evidence type="ECO:0000313" key="2">
    <source>
        <dbReference type="Proteomes" id="UP001195769"/>
    </source>
</evidence>
<dbReference type="Proteomes" id="UP001195769">
    <property type="component" value="Unassembled WGS sequence"/>
</dbReference>
<accession>A0AAD4HCA8</accession>
<protein>
    <recommendedName>
        <fullName evidence="3">Myb/SANT-like domain-containing protein</fullName>
    </recommendedName>
</protein>
<comment type="caution">
    <text evidence="1">The sequence shown here is derived from an EMBL/GenBank/DDBJ whole genome shotgun (WGS) entry which is preliminary data.</text>
</comment>
<dbReference type="RefSeq" id="XP_041217911.1">
    <property type="nucleotide sequence ID" value="XM_041377837.1"/>
</dbReference>
<name>A0AAD4HCA8_9AGAM</name>
<gene>
    <name evidence="1" type="ORF">F5891DRAFT_986895</name>
</gene>
<keyword evidence="2" id="KW-1185">Reference proteome</keyword>